<dbReference type="CDD" id="cd13653">
    <property type="entry name" value="PBP2_phosphate_like_1"/>
    <property type="match status" value="1"/>
</dbReference>
<evidence type="ECO:0000313" key="3">
    <source>
        <dbReference type="EMBL" id="VAX10922.1"/>
    </source>
</evidence>
<dbReference type="AlphaFoldDB" id="A0A3B1B458"/>
<dbReference type="InterPro" id="IPR050811">
    <property type="entry name" value="Phosphate_ABC_transporter"/>
</dbReference>
<reference evidence="3" key="1">
    <citation type="submission" date="2018-06" db="EMBL/GenBank/DDBJ databases">
        <authorList>
            <person name="Zhirakovskaya E."/>
        </authorList>
    </citation>
    <scope>NUCLEOTIDE SEQUENCE</scope>
</reference>
<feature type="domain" description="PBP" evidence="2">
    <location>
        <begin position="39"/>
        <end position="256"/>
    </location>
</feature>
<name>A0A3B1B458_9ZZZZ</name>
<protein>
    <submittedName>
        <fullName evidence="3">Phosphate ABC transporter, periplasmic phosphate-binding protein PstS (TC 3.A.1.7.1)</fullName>
    </submittedName>
</protein>
<evidence type="ECO:0000256" key="1">
    <source>
        <dbReference type="ARBA" id="ARBA00022729"/>
    </source>
</evidence>
<proteinExistence type="predicted"/>
<keyword evidence="1" id="KW-0732">Signal</keyword>
<dbReference type="PANTHER" id="PTHR30570:SF1">
    <property type="entry name" value="PHOSPHATE-BINDING PROTEIN PSTS"/>
    <property type="match status" value="1"/>
</dbReference>
<dbReference type="Gene3D" id="3.40.190.10">
    <property type="entry name" value="Periplasmic binding protein-like II"/>
    <property type="match status" value="2"/>
</dbReference>
<dbReference type="InterPro" id="IPR024370">
    <property type="entry name" value="PBP_domain"/>
</dbReference>
<dbReference type="SUPFAM" id="SSF53850">
    <property type="entry name" value="Periplasmic binding protein-like II"/>
    <property type="match status" value="1"/>
</dbReference>
<gene>
    <name evidence="3" type="ORF">MNBD_GAMMA25-13</name>
</gene>
<dbReference type="PANTHER" id="PTHR30570">
    <property type="entry name" value="PERIPLASMIC PHOSPHATE BINDING COMPONENT OF PHOSPHATE ABC TRANSPORTER"/>
    <property type="match status" value="1"/>
</dbReference>
<organism evidence="3">
    <name type="scientific">hydrothermal vent metagenome</name>
    <dbReference type="NCBI Taxonomy" id="652676"/>
    <lineage>
        <taxon>unclassified sequences</taxon>
        <taxon>metagenomes</taxon>
        <taxon>ecological metagenomes</taxon>
    </lineage>
</organism>
<dbReference type="Pfam" id="PF12849">
    <property type="entry name" value="PBP_like_2"/>
    <property type="match status" value="1"/>
</dbReference>
<dbReference type="EMBL" id="UOFY01000057">
    <property type="protein sequence ID" value="VAX10922.1"/>
    <property type="molecule type" value="Genomic_DNA"/>
</dbReference>
<sequence length="289" mass="31902">MNVCRLSLSILLFCSFIINPSAASEDNTLSWAGCGITKKAFMKELAKAYSDKTGVHINLAGGGATRGIRDTVSGKLDIGGTCRMSLPGTEKSELYATLYPVAWDALAIIAHPSNPVNNLTMEQIKAIYTGKITNWKQLGGRDAEINLYIRRGKISGVGYAIRQYIFKDSYMEFKSSHISRSSGPLEKACEKDFNAIAITGISSARKRQVKILKFDGKSPSFENVKNGSYGLYRPLYLVTSPRPSKLAKDFIHFASSKDGRDIIRENQTVPYLDAPQLMSKMLIYGFDVK</sequence>
<evidence type="ECO:0000259" key="2">
    <source>
        <dbReference type="Pfam" id="PF12849"/>
    </source>
</evidence>
<accession>A0A3B1B458</accession>